<sequence length="119" mass="13539">MPRVAFFANANVFQYTHQKTCHTCLPEREPEVLVVTMDTPKLPMTSKDRYVYRLMHHHLHLSLDIPRSMSLFAFCGRRLCDHLDQGRGAVVLVKGDVQQKLLVSYGLPVVSLDTCPSTL</sequence>
<comment type="caution">
    <text evidence="1">The sequence shown here is derived from an EMBL/GenBank/DDBJ whole genome shotgun (WGS) entry which is preliminary data.</text>
</comment>
<dbReference type="AlphaFoldDB" id="A0A8X6Y597"/>
<name>A0A8X6Y597_9ARAC</name>
<protein>
    <submittedName>
        <fullName evidence="1">Uncharacterized protein</fullName>
    </submittedName>
</protein>
<proteinExistence type="predicted"/>
<reference evidence="1" key="1">
    <citation type="submission" date="2020-08" db="EMBL/GenBank/DDBJ databases">
        <title>Multicomponent nature underlies the extraordinary mechanical properties of spider dragline silk.</title>
        <authorList>
            <person name="Kono N."/>
            <person name="Nakamura H."/>
            <person name="Mori M."/>
            <person name="Yoshida Y."/>
            <person name="Ohtoshi R."/>
            <person name="Malay A.D."/>
            <person name="Moran D.A.P."/>
            <person name="Tomita M."/>
            <person name="Numata K."/>
            <person name="Arakawa K."/>
        </authorList>
    </citation>
    <scope>NUCLEOTIDE SEQUENCE</scope>
</reference>
<dbReference type="OrthoDB" id="10519078at2759"/>
<gene>
    <name evidence="1" type="ORF">TNIN_225131</name>
</gene>
<evidence type="ECO:0000313" key="1">
    <source>
        <dbReference type="EMBL" id="GFY64620.1"/>
    </source>
</evidence>
<organism evidence="1 2">
    <name type="scientific">Trichonephila inaurata madagascariensis</name>
    <dbReference type="NCBI Taxonomy" id="2747483"/>
    <lineage>
        <taxon>Eukaryota</taxon>
        <taxon>Metazoa</taxon>
        <taxon>Ecdysozoa</taxon>
        <taxon>Arthropoda</taxon>
        <taxon>Chelicerata</taxon>
        <taxon>Arachnida</taxon>
        <taxon>Araneae</taxon>
        <taxon>Araneomorphae</taxon>
        <taxon>Entelegynae</taxon>
        <taxon>Araneoidea</taxon>
        <taxon>Nephilidae</taxon>
        <taxon>Trichonephila</taxon>
        <taxon>Trichonephila inaurata</taxon>
    </lineage>
</organism>
<dbReference type="Proteomes" id="UP000886998">
    <property type="component" value="Unassembled WGS sequence"/>
</dbReference>
<dbReference type="EMBL" id="BMAV01015325">
    <property type="protein sequence ID" value="GFY64620.1"/>
    <property type="molecule type" value="Genomic_DNA"/>
</dbReference>
<evidence type="ECO:0000313" key="2">
    <source>
        <dbReference type="Proteomes" id="UP000886998"/>
    </source>
</evidence>
<accession>A0A8X6Y597</accession>
<keyword evidence="2" id="KW-1185">Reference proteome</keyword>